<evidence type="ECO:0000313" key="2">
    <source>
        <dbReference type="Proteomes" id="UP000068167"/>
    </source>
</evidence>
<dbReference type="Proteomes" id="UP000068167">
    <property type="component" value="Chromosome"/>
</dbReference>
<dbReference type="PATRIC" id="fig|1638788.3.peg.2724"/>
<name>A0A0K1S189_9CHRO</name>
<dbReference type="AlphaFoldDB" id="A0A0K1S189"/>
<dbReference type="KEGG" id="mpk:VL20_2714"/>
<protein>
    <submittedName>
        <fullName evidence="1">HigB toxin protein</fullName>
    </submittedName>
</protein>
<accession>A0A0K1S189</accession>
<evidence type="ECO:0000313" key="1">
    <source>
        <dbReference type="EMBL" id="AKV67773.1"/>
    </source>
</evidence>
<gene>
    <name evidence="1" type="ORF">VL20_2714</name>
</gene>
<keyword evidence="2" id="KW-1185">Reference proteome</keyword>
<dbReference type="EMBL" id="CP011339">
    <property type="protein sequence ID" value="AKV67773.1"/>
    <property type="molecule type" value="Genomic_DNA"/>
</dbReference>
<reference evidence="1 2" key="1">
    <citation type="journal article" date="2016" name="Stand. Genomic Sci.">
        <title>Complete genome sequence and genomic characterization of Microcystis panniformis FACHB 1757 by third-generation sequencing.</title>
        <authorList>
            <person name="Zhang J.Y."/>
            <person name="Guan R."/>
            <person name="Zhang H.J."/>
            <person name="Li H."/>
            <person name="Xiao P."/>
            <person name="Yu G.L."/>
            <person name="Du L."/>
            <person name="Cao D.M."/>
            <person name="Zhu B.C."/>
            <person name="Li R.H."/>
            <person name="Lu Z.H."/>
        </authorList>
    </citation>
    <scope>NUCLEOTIDE SEQUENCE [LARGE SCALE GENOMIC DNA]</scope>
    <source>
        <strain evidence="1 2">FACHB-1757</strain>
    </source>
</reference>
<proteinExistence type="predicted"/>
<sequence length="58" mass="6550">MRSLPGRCHELLYNRAGQLSLDLVHPFRLIFEPANIPIPRKADGGIDWKKVTAVVIIL</sequence>
<organism evidence="1 2">
    <name type="scientific">Microcystis panniformis FACHB-1757</name>
    <dbReference type="NCBI Taxonomy" id="1638788"/>
    <lineage>
        <taxon>Bacteria</taxon>
        <taxon>Bacillati</taxon>
        <taxon>Cyanobacteriota</taxon>
        <taxon>Cyanophyceae</taxon>
        <taxon>Oscillatoriophycideae</taxon>
        <taxon>Chroococcales</taxon>
        <taxon>Microcystaceae</taxon>
        <taxon>Microcystis</taxon>
    </lineage>
</organism>